<sequence>MSIILRSISYIHPDREVLFRNLTLSVATGEKAALIGPNGTGKSTLLQIMAGRLQASEGDITLSEKPYYVPQHMGQYDAFSLAEMLGVDQKIKALQAILQGDASPEHFTALDDDWEIEERVKAALEFWQLQHLDLGQTLQSLSGGEKTKVFLAGISIHSPKIILMDEPSNHLDTHSRDLLYAFLSGSKASIVVVSHDRTLLNLLPVTLELSHNGIEVYGGNYDFYKEQKETKLQALQEQVDDKEKTLKQAQQKAREVAEQRHKKEARGKAHGQKLALPRIIANSRKGQAEQSTAKLKEAHNEKISGISEDLKELKTQIQASKVLQVDLRKSDLHQGKILIAAKAINFAYTQQKLWSSPLSFQIRSGDRIRISGNNGAGKTTLLHLITGKLSPSEGEVYRADFHYIYMDQEYSAIEPQYSIVEQIEKFNTRHLQEHELKMLLYQHQFGRDMWDRKCADLSGGEKMKLLLCCLAASDNTPDMVILDEPTNNLDIHSQEVLTHAIQAFTGTVLVISHDQYFIQQIQVETTLELG</sequence>
<evidence type="ECO:0000256" key="1">
    <source>
        <dbReference type="ARBA" id="ARBA00022737"/>
    </source>
</evidence>
<organism evidence="6 7">
    <name type="scientific">Xanthocytophaga flava</name>
    <dbReference type="NCBI Taxonomy" id="3048013"/>
    <lineage>
        <taxon>Bacteria</taxon>
        <taxon>Pseudomonadati</taxon>
        <taxon>Bacteroidota</taxon>
        <taxon>Cytophagia</taxon>
        <taxon>Cytophagales</taxon>
        <taxon>Rhodocytophagaceae</taxon>
        <taxon>Xanthocytophaga</taxon>
    </lineage>
</organism>
<proteinExistence type="predicted"/>
<evidence type="ECO:0000313" key="7">
    <source>
        <dbReference type="Proteomes" id="UP001241110"/>
    </source>
</evidence>
<reference evidence="6" key="1">
    <citation type="submission" date="2023-05" db="EMBL/GenBank/DDBJ databases">
        <authorList>
            <person name="Zhang X."/>
        </authorList>
    </citation>
    <scope>NUCLEOTIDE SEQUENCE</scope>
    <source>
        <strain evidence="6">YF14B1</strain>
    </source>
</reference>
<feature type="domain" description="ABC transporter" evidence="5">
    <location>
        <begin position="3"/>
        <end position="236"/>
    </location>
</feature>
<dbReference type="InterPro" id="IPR017871">
    <property type="entry name" value="ABC_transporter-like_CS"/>
</dbReference>
<dbReference type="InterPro" id="IPR003439">
    <property type="entry name" value="ABC_transporter-like_ATP-bd"/>
</dbReference>
<dbReference type="RefSeq" id="WP_313988962.1">
    <property type="nucleotide sequence ID" value="NZ_JASJOS010000024.1"/>
</dbReference>
<evidence type="ECO:0000256" key="3">
    <source>
        <dbReference type="ARBA" id="ARBA00022840"/>
    </source>
</evidence>
<name>A0AAE3QVP6_9BACT</name>
<evidence type="ECO:0000256" key="4">
    <source>
        <dbReference type="SAM" id="MobiDB-lite"/>
    </source>
</evidence>
<dbReference type="InterPro" id="IPR050611">
    <property type="entry name" value="ABCF"/>
</dbReference>
<dbReference type="Pfam" id="PF00005">
    <property type="entry name" value="ABC_tran"/>
    <property type="match status" value="2"/>
</dbReference>
<feature type="compositionally biased region" description="Basic and acidic residues" evidence="4">
    <location>
        <begin position="250"/>
        <end position="261"/>
    </location>
</feature>
<feature type="region of interest" description="Disordered" evidence="4">
    <location>
        <begin position="250"/>
        <end position="271"/>
    </location>
</feature>
<dbReference type="PANTHER" id="PTHR19211:SF6">
    <property type="entry name" value="BLL7188 PROTEIN"/>
    <property type="match status" value="1"/>
</dbReference>
<dbReference type="FunFam" id="3.40.50.300:FF:001320">
    <property type="entry name" value="Heme ABC transporter ATP-binding protein"/>
    <property type="match status" value="1"/>
</dbReference>
<gene>
    <name evidence="6" type="ORF">QNI16_35570</name>
</gene>
<dbReference type="Gene3D" id="3.40.50.300">
    <property type="entry name" value="P-loop containing nucleotide triphosphate hydrolases"/>
    <property type="match status" value="2"/>
</dbReference>
<feature type="domain" description="ABC transporter" evidence="5">
    <location>
        <begin position="339"/>
        <end position="529"/>
    </location>
</feature>
<protein>
    <submittedName>
        <fullName evidence="6">ABC-F family ATP-binding cassette domain-containing protein</fullName>
    </submittedName>
</protein>
<comment type="caution">
    <text evidence="6">The sequence shown here is derived from an EMBL/GenBank/DDBJ whole genome shotgun (WGS) entry which is preliminary data.</text>
</comment>
<dbReference type="SUPFAM" id="SSF52540">
    <property type="entry name" value="P-loop containing nucleoside triphosphate hydrolases"/>
    <property type="match status" value="2"/>
</dbReference>
<evidence type="ECO:0000256" key="2">
    <source>
        <dbReference type="ARBA" id="ARBA00022741"/>
    </source>
</evidence>
<dbReference type="EMBL" id="JASJOS010000024">
    <property type="protein sequence ID" value="MDJ1485856.1"/>
    <property type="molecule type" value="Genomic_DNA"/>
</dbReference>
<dbReference type="AlphaFoldDB" id="A0AAE3QVP6"/>
<keyword evidence="1" id="KW-0677">Repeat</keyword>
<dbReference type="InterPro" id="IPR027417">
    <property type="entry name" value="P-loop_NTPase"/>
</dbReference>
<dbReference type="CDD" id="cd03221">
    <property type="entry name" value="ABCF_EF-3"/>
    <property type="match status" value="1"/>
</dbReference>
<feature type="compositionally biased region" description="Basic residues" evidence="4">
    <location>
        <begin position="262"/>
        <end position="271"/>
    </location>
</feature>
<accession>A0AAE3QVP6</accession>
<dbReference type="InterPro" id="IPR003593">
    <property type="entry name" value="AAA+_ATPase"/>
</dbReference>
<dbReference type="GO" id="GO:0016887">
    <property type="term" value="F:ATP hydrolysis activity"/>
    <property type="evidence" value="ECO:0007669"/>
    <property type="project" value="InterPro"/>
</dbReference>
<dbReference type="Proteomes" id="UP001241110">
    <property type="component" value="Unassembled WGS sequence"/>
</dbReference>
<dbReference type="PROSITE" id="PS50893">
    <property type="entry name" value="ABC_TRANSPORTER_2"/>
    <property type="match status" value="2"/>
</dbReference>
<keyword evidence="2" id="KW-0547">Nucleotide-binding</keyword>
<evidence type="ECO:0000259" key="5">
    <source>
        <dbReference type="PROSITE" id="PS50893"/>
    </source>
</evidence>
<dbReference type="GO" id="GO:0005524">
    <property type="term" value="F:ATP binding"/>
    <property type="evidence" value="ECO:0007669"/>
    <property type="project" value="UniProtKB-KW"/>
</dbReference>
<dbReference type="PANTHER" id="PTHR19211">
    <property type="entry name" value="ATP-BINDING TRANSPORT PROTEIN-RELATED"/>
    <property type="match status" value="1"/>
</dbReference>
<dbReference type="SMART" id="SM00382">
    <property type="entry name" value="AAA"/>
    <property type="match status" value="2"/>
</dbReference>
<evidence type="ECO:0000313" key="6">
    <source>
        <dbReference type="EMBL" id="MDJ1485856.1"/>
    </source>
</evidence>
<keyword evidence="3 6" id="KW-0067">ATP-binding</keyword>
<dbReference type="PROSITE" id="PS00211">
    <property type="entry name" value="ABC_TRANSPORTER_1"/>
    <property type="match status" value="2"/>
</dbReference>